<organism evidence="1 2">
    <name type="scientific">Penicillium camemberti (strain FM 013)</name>
    <dbReference type="NCBI Taxonomy" id="1429867"/>
    <lineage>
        <taxon>Eukaryota</taxon>
        <taxon>Fungi</taxon>
        <taxon>Dikarya</taxon>
        <taxon>Ascomycota</taxon>
        <taxon>Pezizomycotina</taxon>
        <taxon>Eurotiomycetes</taxon>
        <taxon>Eurotiomycetidae</taxon>
        <taxon>Eurotiales</taxon>
        <taxon>Aspergillaceae</taxon>
        <taxon>Penicillium</taxon>
    </lineage>
</organism>
<protein>
    <submittedName>
        <fullName evidence="1">Str. FM013</fullName>
    </submittedName>
</protein>
<dbReference type="EMBL" id="HG793135">
    <property type="protein sequence ID" value="CRL18458.1"/>
    <property type="molecule type" value="Genomic_DNA"/>
</dbReference>
<dbReference type="Proteomes" id="UP000053732">
    <property type="component" value="Unassembled WGS sequence"/>
</dbReference>
<keyword evidence="2" id="KW-1185">Reference proteome</keyword>
<name>A0A0G4NWJ0_PENC3</name>
<dbReference type="AlphaFoldDB" id="A0A0G4NWJ0"/>
<accession>A0A0G4NWJ0</accession>
<evidence type="ECO:0000313" key="1">
    <source>
        <dbReference type="EMBL" id="CRL18458.1"/>
    </source>
</evidence>
<sequence>MNPSYDVKGSSLDLLTLFHLVPGVNGLHSTPRNGFAKYGVVN</sequence>
<reference evidence="1 2" key="1">
    <citation type="journal article" date="2014" name="Nat. Commun.">
        <title>Multiple recent horizontal transfers of a large genomic region in cheese making fungi.</title>
        <authorList>
            <person name="Cheeseman K."/>
            <person name="Ropars J."/>
            <person name="Renault P."/>
            <person name="Dupont J."/>
            <person name="Gouzy J."/>
            <person name="Branca A."/>
            <person name="Abraham A.L."/>
            <person name="Ceppi M."/>
            <person name="Conseiller E."/>
            <person name="Debuchy R."/>
            <person name="Malagnac F."/>
            <person name="Goarin A."/>
            <person name="Silar P."/>
            <person name="Lacoste S."/>
            <person name="Sallet E."/>
            <person name="Bensimon A."/>
            <person name="Giraud T."/>
            <person name="Brygoo Y."/>
        </authorList>
    </citation>
    <scope>NUCLEOTIDE SEQUENCE [LARGE SCALE GENOMIC DNA]</scope>
    <source>
        <strain evidence="2">FM 013</strain>
    </source>
</reference>
<gene>
    <name evidence="1" type="ORF">PCAMFM013_S002g000328</name>
</gene>
<evidence type="ECO:0000313" key="2">
    <source>
        <dbReference type="Proteomes" id="UP000053732"/>
    </source>
</evidence>
<proteinExistence type="predicted"/>